<accession>A0A016THE0</accession>
<name>A0A016THE0_9BILA</name>
<organism evidence="2 3">
    <name type="scientific">Ancylostoma ceylanicum</name>
    <dbReference type="NCBI Taxonomy" id="53326"/>
    <lineage>
        <taxon>Eukaryota</taxon>
        <taxon>Metazoa</taxon>
        <taxon>Ecdysozoa</taxon>
        <taxon>Nematoda</taxon>
        <taxon>Chromadorea</taxon>
        <taxon>Rhabditida</taxon>
        <taxon>Rhabditina</taxon>
        <taxon>Rhabditomorpha</taxon>
        <taxon>Strongyloidea</taxon>
        <taxon>Ancylostomatidae</taxon>
        <taxon>Ancylostomatinae</taxon>
        <taxon>Ancylostoma</taxon>
    </lineage>
</organism>
<dbReference type="Proteomes" id="UP000024635">
    <property type="component" value="Unassembled WGS sequence"/>
</dbReference>
<proteinExistence type="predicted"/>
<keyword evidence="3" id="KW-1185">Reference proteome</keyword>
<dbReference type="OrthoDB" id="5857639at2759"/>
<gene>
    <name evidence="2" type="primary">Acey_s0102.g3510</name>
    <name evidence="2" type="ORF">Y032_0102g3510</name>
</gene>
<evidence type="ECO:0000313" key="3">
    <source>
        <dbReference type="Proteomes" id="UP000024635"/>
    </source>
</evidence>
<protein>
    <submittedName>
        <fullName evidence="2">Uncharacterized protein</fullName>
    </submittedName>
</protein>
<evidence type="ECO:0000313" key="2">
    <source>
        <dbReference type="EMBL" id="EYC02131.1"/>
    </source>
</evidence>
<sequence>MDEESAEVNGTKIKRVLEFVYLGHLISSPRNPLKALQRRIQAGREAYFKYRMFLHSPTVGIRLKRKLIHSCILPAVLYVCVIWIWTREVATALRSAQRRLRRSIHGIRLSKKTIAIVIRRRTSLSDWIHSAPRRRRIYGKKLTNARQDSWAATNWYQMEADVLAGSKRGGSTI</sequence>
<reference evidence="3" key="1">
    <citation type="journal article" date="2015" name="Nat. Genet.">
        <title>The genome and transcriptome of the zoonotic hookworm Ancylostoma ceylanicum identify infection-specific gene families.</title>
        <authorList>
            <person name="Schwarz E.M."/>
            <person name="Hu Y."/>
            <person name="Antoshechkin I."/>
            <person name="Miller M.M."/>
            <person name="Sternberg P.W."/>
            <person name="Aroian R.V."/>
        </authorList>
    </citation>
    <scope>NUCLEOTIDE SEQUENCE</scope>
    <source>
        <strain evidence="3">HY135</strain>
    </source>
</reference>
<comment type="caution">
    <text evidence="2">The sequence shown here is derived from an EMBL/GenBank/DDBJ whole genome shotgun (WGS) entry which is preliminary data.</text>
</comment>
<keyword evidence="1" id="KW-0472">Membrane</keyword>
<dbReference type="EMBL" id="JARK01001438">
    <property type="protein sequence ID" value="EYC02131.1"/>
    <property type="molecule type" value="Genomic_DNA"/>
</dbReference>
<evidence type="ECO:0000256" key="1">
    <source>
        <dbReference type="SAM" id="Phobius"/>
    </source>
</evidence>
<keyword evidence="1" id="KW-1133">Transmembrane helix</keyword>
<dbReference type="AlphaFoldDB" id="A0A016THE0"/>
<keyword evidence="1" id="KW-0812">Transmembrane</keyword>
<feature type="transmembrane region" description="Helical" evidence="1">
    <location>
        <begin position="67"/>
        <end position="85"/>
    </location>
</feature>